<gene>
    <name evidence="6" type="ORF">KDL28_31615</name>
</gene>
<dbReference type="InterPro" id="IPR050109">
    <property type="entry name" value="HTH-type_TetR-like_transc_reg"/>
</dbReference>
<dbReference type="Gene3D" id="1.10.357.10">
    <property type="entry name" value="Tetracycline Repressor, domain 2"/>
    <property type="match status" value="1"/>
</dbReference>
<dbReference type="Pfam" id="PF00440">
    <property type="entry name" value="TetR_N"/>
    <property type="match status" value="1"/>
</dbReference>
<feature type="DNA-binding region" description="H-T-H motif" evidence="4">
    <location>
        <begin position="48"/>
        <end position="67"/>
    </location>
</feature>
<dbReference type="EMBL" id="JAGSOV010000069">
    <property type="protein sequence ID" value="MCO1659628.1"/>
    <property type="molecule type" value="Genomic_DNA"/>
</dbReference>
<organism evidence="6 7">
    <name type="scientific">Pseudonocardia humida</name>
    <dbReference type="NCBI Taxonomy" id="2800819"/>
    <lineage>
        <taxon>Bacteria</taxon>
        <taxon>Bacillati</taxon>
        <taxon>Actinomycetota</taxon>
        <taxon>Actinomycetes</taxon>
        <taxon>Pseudonocardiales</taxon>
        <taxon>Pseudonocardiaceae</taxon>
        <taxon>Pseudonocardia</taxon>
    </lineage>
</organism>
<dbReference type="PANTHER" id="PTHR30055:SF234">
    <property type="entry name" value="HTH-TYPE TRANSCRIPTIONAL REGULATOR BETI"/>
    <property type="match status" value="1"/>
</dbReference>
<feature type="domain" description="HTH tetR-type" evidence="5">
    <location>
        <begin position="25"/>
        <end position="85"/>
    </location>
</feature>
<evidence type="ECO:0000259" key="5">
    <source>
        <dbReference type="PROSITE" id="PS50977"/>
    </source>
</evidence>
<dbReference type="PROSITE" id="PS50977">
    <property type="entry name" value="HTH_TETR_2"/>
    <property type="match status" value="1"/>
</dbReference>
<protein>
    <submittedName>
        <fullName evidence="6">TetR/AcrR family transcriptional regulator</fullName>
    </submittedName>
</protein>
<evidence type="ECO:0000256" key="4">
    <source>
        <dbReference type="PROSITE-ProRule" id="PRU00335"/>
    </source>
</evidence>
<dbReference type="Proteomes" id="UP001165283">
    <property type="component" value="Unassembled WGS sequence"/>
</dbReference>
<dbReference type="InterPro" id="IPR036271">
    <property type="entry name" value="Tet_transcr_reg_TetR-rel_C_sf"/>
</dbReference>
<comment type="caution">
    <text evidence="6">The sequence shown here is derived from an EMBL/GenBank/DDBJ whole genome shotgun (WGS) entry which is preliminary data.</text>
</comment>
<evidence type="ECO:0000256" key="2">
    <source>
        <dbReference type="ARBA" id="ARBA00023125"/>
    </source>
</evidence>
<evidence type="ECO:0000313" key="7">
    <source>
        <dbReference type="Proteomes" id="UP001165283"/>
    </source>
</evidence>
<reference evidence="6" key="1">
    <citation type="submission" date="2021-04" db="EMBL/GenBank/DDBJ databases">
        <title>Pseudonocardia sp. nov., isolated from sandy soil of mangrove forest.</title>
        <authorList>
            <person name="Zan Z."/>
            <person name="Huang R."/>
            <person name="Liu W."/>
        </authorList>
    </citation>
    <scope>NUCLEOTIDE SEQUENCE</scope>
    <source>
        <strain evidence="6">S2-4</strain>
    </source>
</reference>
<sequence>MALLCGTDVSPSVPDRLADVPARATPRREQLFDALVALLLADGFAHLTLDDIAARLRCSKRTLYALAGSKEQLVRAAVVHFFRGATERVERAVRSAERAADRVGAYLRAVAVELAPASATFFDDVAAFPPAAEVYRRNTRIAARRVRELVDEGVETGEFRDVHAEFVADVVTAVMVRIQQRRLAEATGLTDGEAYANLAELLLHGLAAPGPAAVHGASPHREC</sequence>
<evidence type="ECO:0000256" key="1">
    <source>
        <dbReference type="ARBA" id="ARBA00023015"/>
    </source>
</evidence>
<dbReference type="PANTHER" id="PTHR30055">
    <property type="entry name" value="HTH-TYPE TRANSCRIPTIONAL REGULATOR RUTR"/>
    <property type="match status" value="1"/>
</dbReference>
<evidence type="ECO:0000256" key="3">
    <source>
        <dbReference type="ARBA" id="ARBA00023163"/>
    </source>
</evidence>
<evidence type="ECO:0000313" key="6">
    <source>
        <dbReference type="EMBL" id="MCO1659628.1"/>
    </source>
</evidence>
<accession>A0ABT1A9L6</accession>
<keyword evidence="2 4" id="KW-0238">DNA-binding</keyword>
<keyword evidence="7" id="KW-1185">Reference proteome</keyword>
<dbReference type="SUPFAM" id="SSF48498">
    <property type="entry name" value="Tetracyclin repressor-like, C-terminal domain"/>
    <property type="match status" value="1"/>
</dbReference>
<proteinExistence type="predicted"/>
<keyword evidence="1" id="KW-0805">Transcription regulation</keyword>
<dbReference type="InterPro" id="IPR001647">
    <property type="entry name" value="HTH_TetR"/>
</dbReference>
<name>A0ABT1A9L6_9PSEU</name>
<keyword evidence="3" id="KW-0804">Transcription</keyword>
<dbReference type="SUPFAM" id="SSF46689">
    <property type="entry name" value="Homeodomain-like"/>
    <property type="match status" value="1"/>
</dbReference>
<dbReference type="InterPro" id="IPR009057">
    <property type="entry name" value="Homeodomain-like_sf"/>
</dbReference>
<dbReference type="Gene3D" id="1.10.10.60">
    <property type="entry name" value="Homeodomain-like"/>
    <property type="match status" value="1"/>
</dbReference>